<dbReference type="InterPro" id="IPR042089">
    <property type="entry name" value="Peptidase_M13_dom_2"/>
</dbReference>
<dbReference type="InterPro" id="IPR024079">
    <property type="entry name" value="MetalloPept_cat_dom_sf"/>
</dbReference>
<organism evidence="4 5">
    <name type="scientific">Amblyomma americanum</name>
    <name type="common">Lone star tick</name>
    <dbReference type="NCBI Taxonomy" id="6943"/>
    <lineage>
        <taxon>Eukaryota</taxon>
        <taxon>Metazoa</taxon>
        <taxon>Ecdysozoa</taxon>
        <taxon>Arthropoda</taxon>
        <taxon>Chelicerata</taxon>
        <taxon>Arachnida</taxon>
        <taxon>Acari</taxon>
        <taxon>Parasitiformes</taxon>
        <taxon>Ixodida</taxon>
        <taxon>Ixodoidea</taxon>
        <taxon>Ixodidae</taxon>
        <taxon>Amblyomminae</taxon>
        <taxon>Amblyomma</taxon>
    </lineage>
</organism>
<evidence type="ECO:0000313" key="5">
    <source>
        <dbReference type="Proteomes" id="UP001321473"/>
    </source>
</evidence>
<name>A0AAQ4DE21_AMBAM</name>
<protein>
    <recommendedName>
        <fullName evidence="3">Peptidase M13 N-terminal domain-containing protein</fullName>
    </recommendedName>
</protein>
<keyword evidence="5" id="KW-1185">Reference proteome</keyword>
<dbReference type="SUPFAM" id="SSF55486">
    <property type="entry name" value="Metalloproteases ('zincins'), catalytic domain"/>
    <property type="match status" value="1"/>
</dbReference>
<accession>A0AAQ4DE21</accession>
<evidence type="ECO:0000256" key="2">
    <source>
        <dbReference type="SAM" id="MobiDB-lite"/>
    </source>
</evidence>
<dbReference type="GO" id="GO:0016485">
    <property type="term" value="P:protein processing"/>
    <property type="evidence" value="ECO:0007669"/>
    <property type="project" value="TreeGrafter"/>
</dbReference>
<dbReference type="Gene3D" id="3.40.390.10">
    <property type="entry name" value="Collagenase (Catalytic Domain)"/>
    <property type="match status" value="1"/>
</dbReference>
<evidence type="ECO:0000259" key="3">
    <source>
        <dbReference type="Pfam" id="PF05649"/>
    </source>
</evidence>
<comment type="caution">
    <text evidence="4">The sequence shown here is derived from an EMBL/GenBank/DDBJ whole genome shotgun (WGS) entry which is preliminary data.</text>
</comment>
<dbReference type="GO" id="GO:0004222">
    <property type="term" value="F:metalloendopeptidase activity"/>
    <property type="evidence" value="ECO:0007669"/>
    <property type="project" value="InterPro"/>
</dbReference>
<dbReference type="PANTHER" id="PTHR11733:SF241">
    <property type="entry name" value="GH26575P-RELATED"/>
    <property type="match status" value="1"/>
</dbReference>
<dbReference type="AlphaFoldDB" id="A0AAQ4DE21"/>
<evidence type="ECO:0000313" key="4">
    <source>
        <dbReference type="EMBL" id="KAK8760711.1"/>
    </source>
</evidence>
<dbReference type="Gene3D" id="1.10.1380.10">
    <property type="entry name" value="Neutral endopeptidase , domain2"/>
    <property type="match status" value="1"/>
</dbReference>
<feature type="domain" description="Peptidase M13 N-terminal" evidence="3">
    <location>
        <begin position="80"/>
        <end position="430"/>
    </location>
</feature>
<dbReference type="GO" id="GO:0005886">
    <property type="term" value="C:plasma membrane"/>
    <property type="evidence" value="ECO:0007669"/>
    <property type="project" value="TreeGrafter"/>
</dbReference>
<sequence>MNPRFKKVLIATAGFCSVALFIYLVSAVWIRVRYRHLFHATSGTGYIDHARLPLFSGCESTACRMYMAAIETSLNRSQDPCKNLYRFVCDGWKQDHRMLSVLDAAEDLMYGRALNTIEWAPRDIRKQGPAHSVASIVEEKVIELAKSCIEPSESSLHRLKMFMADHHLPWPMTSRWDLLEILLDLSGNWNLHLWFQVTLDLRPSRKVTGDPVLKIGHSAAFRAWIASMRAFAGQPRRSAQSVRYQQYVRSMLLLFDVTESQADDLVTVIEAMNRLTLAVLGPAMAEPEHRTLRMSIRNLTKTTTPGIAAGRLLLLLNEHFIWAQQFSSNDIVQVENPGLLRAVVYLLGLKSEMREALTLSLGLRVVHELGWMADQQIADLTLELMGLPTSVHSRRCLVQIEDSVGVAWLSLFPSNRGFQTLVEDVRDILAEIVMRHSRSVLDVRAQGNDAMWSFLASVLPQPTPGASFFTYWLNLMSARWRLQQRNLTNVLKPGSVLMNRWSVHGPLTVSNDYSVFPLYHPDLPPAVNYGGAGRLIADEILRSVFQDPMYGKRSRRRQPSPMLHRNESLPAESPSEWSPHHVDAKALLAALNAYRLGTLRHPSGPSSRESSRAQDRLFFVASCYALCSSGDYVDELYGDASRRCNEPVMTLSEFTAAFKCETPNQH</sequence>
<gene>
    <name evidence="4" type="ORF">V5799_028022</name>
</gene>
<dbReference type="EMBL" id="JARKHS020032027">
    <property type="protein sequence ID" value="KAK8760711.1"/>
    <property type="molecule type" value="Genomic_DNA"/>
</dbReference>
<feature type="region of interest" description="Disordered" evidence="2">
    <location>
        <begin position="551"/>
        <end position="578"/>
    </location>
</feature>
<proteinExistence type="inferred from homology"/>
<dbReference type="PROSITE" id="PS51885">
    <property type="entry name" value="NEPRILYSIN"/>
    <property type="match status" value="1"/>
</dbReference>
<dbReference type="Proteomes" id="UP001321473">
    <property type="component" value="Unassembled WGS sequence"/>
</dbReference>
<comment type="similarity">
    <text evidence="1">Belongs to the peptidase M13 family.</text>
</comment>
<reference evidence="4 5" key="1">
    <citation type="journal article" date="2023" name="Arcadia Sci">
        <title>De novo assembly of a long-read Amblyomma americanum tick genome.</title>
        <authorList>
            <person name="Chou S."/>
            <person name="Poskanzer K.E."/>
            <person name="Rollins M."/>
            <person name="Thuy-Boun P.S."/>
        </authorList>
    </citation>
    <scope>NUCLEOTIDE SEQUENCE [LARGE SCALE GENOMIC DNA]</scope>
    <source>
        <strain evidence="4">F_SG_1</strain>
        <tissue evidence="4">Salivary glands</tissue>
    </source>
</reference>
<evidence type="ECO:0000256" key="1">
    <source>
        <dbReference type="ARBA" id="ARBA00007357"/>
    </source>
</evidence>
<dbReference type="InterPro" id="IPR000718">
    <property type="entry name" value="Peptidase_M13"/>
</dbReference>
<dbReference type="PANTHER" id="PTHR11733">
    <property type="entry name" value="ZINC METALLOPROTEASE FAMILY M13 NEPRILYSIN-RELATED"/>
    <property type="match status" value="1"/>
</dbReference>
<dbReference type="InterPro" id="IPR008753">
    <property type="entry name" value="Peptidase_M13_N"/>
</dbReference>
<dbReference type="Pfam" id="PF05649">
    <property type="entry name" value="Peptidase_M13_N"/>
    <property type="match status" value="1"/>
</dbReference>